<gene>
    <name evidence="1" type="ORF">AJ85_06550</name>
</gene>
<proteinExistence type="predicted"/>
<comment type="caution">
    <text evidence="1">The sequence shown here is derived from an EMBL/GenBank/DDBJ whole genome shotgun (WGS) entry which is preliminary data.</text>
</comment>
<evidence type="ECO:0000313" key="1">
    <source>
        <dbReference type="EMBL" id="THG91187.1"/>
    </source>
</evidence>
<protein>
    <submittedName>
        <fullName evidence="1">Uncharacterized protein</fullName>
    </submittedName>
</protein>
<name>A0A4S4K2P0_ALKAL</name>
<accession>A0A4S4K2P0</accession>
<dbReference type="RefSeq" id="WP_160173386.1">
    <property type="nucleotide sequence ID" value="NZ_ALPT02000007.1"/>
</dbReference>
<reference evidence="1 2" key="1">
    <citation type="submission" date="2014-01" db="EMBL/GenBank/DDBJ databases">
        <title>Draft genome sequencing of Bacillus alcalophilus CGMCC 1.3604.</title>
        <authorList>
            <person name="Yang J."/>
            <person name="Diao L."/>
            <person name="Yang S."/>
        </authorList>
    </citation>
    <scope>NUCLEOTIDE SEQUENCE [LARGE SCALE GENOMIC DNA]</scope>
    <source>
        <strain evidence="1 2">CGMCC 1.3604</strain>
    </source>
</reference>
<dbReference type="EMBL" id="JALP01000085">
    <property type="protein sequence ID" value="THG91187.1"/>
    <property type="molecule type" value="Genomic_DNA"/>
</dbReference>
<evidence type="ECO:0000313" key="2">
    <source>
        <dbReference type="Proteomes" id="UP000297014"/>
    </source>
</evidence>
<organism evidence="1 2">
    <name type="scientific">Alkalihalobacillus alcalophilus ATCC 27647 = CGMCC 1.3604</name>
    <dbReference type="NCBI Taxonomy" id="1218173"/>
    <lineage>
        <taxon>Bacteria</taxon>
        <taxon>Bacillati</taxon>
        <taxon>Bacillota</taxon>
        <taxon>Bacilli</taxon>
        <taxon>Bacillales</taxon>
        <taxon>Bacillaceae</taxon>
        <taxon>Alkalihalobacillus</taxon>
    </lineage>
</organism>
<dbReference type="AlphaFoldDB" id="A0A4S4K2P0"/>
<sequence length="47" mass="5493">MKNHETPEEDAKKMKLLTEQLNKEVGNIIRSIQKVKDISQDDLIQKD</sequence>
<dbReference type="Proteomes" id="UP000297014">
    <property type="component" value="Unassembled WGS sequence"/>
</dbReference>